<dbReference type="PRINTS" id="PR00031">
    <property type="entry name" value="HTHREPRESSR"/>
</dbReference>
<dbReference type="GO" id="GO:0000981">
    <property type="term" value="F:DNA-binding transcription factor activity, RNA polymerase II-specific"/>
    <property type="evidence" value="ECO:0007669"/>
    <property type="project" value="InterPro"/>
</dbReference>
<evidence type="ECO:0000256" key="8">
    <source>
        <dbReference type="SAM" id="MobiDB-lite"/>
    </source>
</evidence>
<dbReference type="SMART" id="SM00389">
    <property type="entry name" value="HOX"/>
    <property type="match status" value="1"/>
</dbReference>
<proteinExistence type="inferred from homology"/>
<comment type="similarity">
    <text evidence="5">Belongs to the H2.0 homeobox family.</text>
</comment>
<keyword evidence="4 6" id="KW-0539">Nucleus</keyword>
<evidence type="ECO:0000256" key="3">
    <source>
        <dbReference type="ARBA" id="ARBA00023155"/>
    </source>
</evidence>
<sequence>MFCAVYTCFKCRITRYFKDILATMDTIQNSNFLNLSTEKQPPKLKFGIDQLLATSKEKEALPKGITKPTPTMAIPCSDCVSSIYRCCKVSSSACSQTREIPEYLAGHMFGNNATTYTMQPFRPFPTRPSIRIPDVHSTSHSNSNLNNCSSSQNKRKRSWSRAVFSNLQRKGLERRFQIQKYITKPDRRQLAATLGLTDAQVKVWFQNRRMKWRHSREGQGGENAVADSTQEELHIDVDTVTDDVD</sequence>
<keyword evidence="2 6" id="KW-0238">DNA-binding</keyword>
<evidence type="ECO:0000313" key="10">
    <source>
        <dbReference type="EMBL" id="CAH1104854.1"/>
    </source>
</evidence>
<dbReference type="GO" id="GO:0043565">
    <property type="term" value="F:sequence-specific DNA binding"/>
    <property type="evidence" value="ECO:0007669"/>
    <property type="project" value="TreeGrafter"/>
</dbReference>
<evidence type="ECO:0000259" key="9">
    <source>
        <dbReference type="PROSITE" id="PS50071"/>
    </source>
</evidence>
<evidence type="ECO:0000256" key="1">
    <source>
        <dbReference type="ARBA" id="ARBA00004123"/>
    </source>
</evidence>
<evidence type="ECO:0000256" key="7">
    <source>
        <dbReference type="RuleBase" id="RU000682"/>
    </source>
</evidence>
<dbReference type="InterPro" id="IPR001356">
    <property type="entry name" value="HD"/>
</dbReference>
<dbReference type="InterPro" id="IPR017970">
    <property type="entry name" value="Homeobox_CS"/>
</dbReference>
<comment type="subcellular location">
    <subcellularLocation>
        <location evidence="1 6 7">Nucleus</location>
    </subcellularLocation>
</comment>
<dbReference type="CDD" id="cd00086">
    <property type="entry name" value="homeodomain"/>
    <property type="match status" value="1"/>
</dbReference>
<evidence type="ECO:0000256" key="2">
    <source>
        <dbReference type="ARBA" id="ARBA00023125"/>
    </source>
</evidence>
<dbReference type="InterPro" id="IPR020479">
    <property type="entry name" value="HD_metazoa"/>
</dbReference>
<protein>
    <recommendedName>
        <fullName evidence="9">Homeobox domain-containing protein</fullName>
    </recommendedName>
</protein>
<keyword evidence="3 6" id="KW-0371">Homeobox</keyword>
<reference evidence="10" key="1">
    <citation type="submission" date="2022-01" db="EMBL/GenBank/DDBJ databases">
        <authorList>
            <person name="King R."/>
        </authorList>
    </citation>
    <scope>NUCLEOTIDE SEQUENCE</scope>
</reference>
<organism evidence="10 11">
    <name type="scientific">Psylliodes chrysocephalus</name>
    <dbReference type="NCBI Taxonomy" id="3402493"/>
    <lineage>
        <taxon>Eukaryota</taxon>
        <taxon>Metazoa</taxon>
        <taxon>Ecdysozoa</taxon>
        <taxon>Arthropoda</taxon>
        <taxon>Hexapoda</taxon>
        <taxon>Insecta</taxon>
        <taxon>Pterygota</taxon>
        <taxon>Neoptera</taxon>
        <taxon>Endopterygota</taxon>
        <taxon>Coleoptera</taxon>
        <taxon>Polyphaga</taxon>
        <taxon>Cucujiformia</taxon>
        <taxon>Chrysomeloidea</taxon>
        <taxon>Chrysomelidae</taxon>
        <taxon>Galerucinae</taxon>
        <taxon>Alticini</taxon>
        <taxon>Psylliodes</taxon>
    </lineage>
</organism>
<name>A0A9P0G7D8_9CUCU</name>
<evidence type="ECO:0000256" key="4">
    <source>
        <dbReference type="ARBA" id="ARBA00023242"/>
    </source>
</evidence>
<dbReference type="PRINTS" id="PR00024">
    <property type="entry name" value="HOMEOBOX"/>
</dbReference>
<dbReference type="SUPFAM" id="SSF46689">
    <property type="entry name" value="Homeodomain-like"/>
    <property type="match status" value="1"/>
</dbReference>
<evidence type="ECO:0000256" key="6">
    <source>
        <dbReference type="PROSITE-ProRule" id="PRU00108"/>
    </source>
</evidence>
<feature type="DNA-binding region" description="Homeobox" evidence="6">
    <location>
        <begin position="157"/>
        <end position="216"/>
    </location>
</feature>
<dbReference type="PANTHER" id="PTHR46808:SF1">
    <property type="entry name" value="H2.0-LIKE HOMEOBOX PROTEIN"/>
    <property type="match status" value="1"/>
</dbReference>
<dbReference type="GO" id="GO:0005634">
    <property type="term" value="C:nucleus"/>
    <property type="evidence" value="ECO:0007669"/>
    <property type="project" value="UniProtKB-SubCell"/>
</dbReference>
<dbReference type="InterPro" id="IPR052497">
    <property type="entry name" value="H2.0_Homeobox_TF"/>
</dbReference>
<keyword evidence="11" id="KW-1185">Reference proteome</keyword>
<feature type="region of interest" description="Disordered" evidence="8">
    <location>
        <begin position="136"/>
        <end position="160"/>
    </location>
</feature>
<feature type="region of interest" description="Disordered" evidence="8">
    <location>
        <begin position="213"/>
        <end position="245"/>
    </location>
</feature>
<dbReference type="EMBL" id="OV651830">
    <property type="protein sequence ID" value="CAH1104854.1"/>
    <property type="molecule type" value="Genomic_DNA"/>
</dbReference>
<feature type="compositionally biased region" description="Low complexity" evidence="8">
    <location>
        <begin position="138"/>
        <end position="152"/>
    </location>
</feature>
<dbReference type="PROSITE" id="PS50071">
    <property type="entry name" value="HOMEOBOX_2"/>
    <property type="match status" value="1"/>
</dbReference>
<evidence type="ECO:0000256" key="5">
    <source>
        <dbReference type="ARBA" id="ARBA00038504"/>
    </source>
</evidence>
<dbReference type="AlphaFoldDB" id="A0A9P0G7D8"/>
<gene>
    <name evidence="10" type="ORF">PSYICH_LOCUS5986</name>
</gene>
<dbReference type="OrthoDB" id="6159439at2759"/>
<evidence type="ECO:0000313" key="11">
    <source>
        <dbReference type="Proteomes" id="UP001153636"/>
    </source>
</evidence>
<dbReference type="InterPro" id="IPR009057">
    <property type="entry name" value="Homeodomain-like_sf"/>
</dbReference>
<dbReference type="Proteomes" id="UP001153636">
    <property type="component" value="Chromosome 18"/>
</dbReference>
<dbReference type="Pfam" id="PF00046">
    <property type="entry name" value="Homeodomain"/>
    <property type="match status" value="1"/>
</dbReference>
<dbReference type="PANTHER" id="PTHR46808">
    <property type="entry name" value="H2.0-LIKE HOMEOBOX PROTEIN"/>
    <property type="match status" value="1"/>
</dbReference>
<dbReference type="PROSITE" id="PS00027">
    <property type="entry name" value="HOMEOBOX_1"/>
    <property type="match status" value="1"/>
</dbReference>
<feature type="domain" description="Homeobox" evidence="9">
    <location>
        <begin position="155"/>
        <end position="215"/>
    </location>
</feature>
<accession>A0A9P0G7D8</accession>
<dbReference type="InterPro" id="IPR000047">
    <property type="entry name" value="HTH_motif"/>
</dbReference>
<dbReference type="Gene3D" id="1.10.10.60">
    <property type="entry name" value="Homeodomain-like"/>
    <property type="match status" value="1"/>
</dbReference>